<dbReference type="SMART" id="SM00986">
    <property type="entry name" value="UDG"/>
    <property type="match status" value="1"/>
</dbReference>
<dbReference type="AlphaFoldDB" id="A0A2G9YVK5"/>
<name>A0A2G9YVK5_9BACT</name>
<proteinExistence type="predicted"/>
<feature type="domain" description="Uracil-DNA glycosylase-like" evidence="1">
    <location>
        <begin position="27"/>
        <end position="183"/>
    </location>
</feature>
<dbReference type="EMBL" id="PCRP01000069">
    <property type="protein sequence ID" value="PIP23260.1"/>
    <property type="molecule type" value="Genomic_DNA"/>
</dbReference>
<comment type="caution">
    <text evidence="2">The sequence shown here is derived from an EMBL/GenBank/DDBJ whole genome shotgun (WGS) entry which is preliminary data.</text>
</comment>
<evidence type="ECO:0000313" key="2">
    <source>
        <dbReference type="EMBL" id="PIP23260.1"/>
    </source>
</evidence>
<accession>A0A2G9YVK5</accession>
<dbReference type="InterPro" id="IPR005122">
    <property type="entry name" value="Uracil-DNA_glycosylase-like"/>
</dbReference>
<dbReference type="Pfam" id="PF03167">
    <property type="entry name" value="UDG"/>
    <property type="match status" value="1"/>
</dbReference>
<protein>
    <submittedName>
        <fullName evidence="2">Uracil-DNA glycosylase</fullName>
    </submittedName>
</protein>
<evidence type="ECO:0000259" key="1">
    <source>
        <dbReference type="SMART" id="SM00986"/>
    </source>
</evidence>
<dbReference type="Proteomes" id="UP000230273">
    <property type="component" value="Unassembled WGS sequence"/>
</dbReference>
<dbReference type="PANTHER" id="PTHR42160">
    <property type="entry name" value="URACIL-DNA GLYCOSYLASE SUPERFAMILY PROTEIN"/>
    <property type="match status" value="1"/>
</dbReference>
<evidence type="ECO:0000313" key="3">
    <source>
        <dbReference type="Proteomes" id="UP000230273"/>
    </source>
</evidence>
<organism evidence="2 3">
    <name type="scientific">Candidatus Nealsonbacteria bacterium CG23_combo_of_CG06-09_8_20_14_all_38_19</name>
    <dbReference type="NCBI Taxonomy" id="1974721"/>
    <lineage>
        <taxon>Bacteria</taxon>
        <taxon>Candidatus Nealsoniibacteriota</taxon>
    </lineage>
</organism>
<reference evidence="2 3" key="1">
    <citation type="submission" date="2017-09" db="EMBL/GenBank/DDBJ databases">
        <title>Depth-based differentiation of microbial function through sediment-hosted aquifers and enrichment of novel symbionts in the deep terrestrial subsurface.</title>
        <authorList>
            <person name="Probst A.J."/>
            <person name="Ladd B."/>
            <person name="Jarett J.K."/>
            <person name="Geller-Mcgrath D.E."/>
            <person name="Sieber C.M."/>
            <person name="Emerson J.B."/>
            <person name="Anantharaman K."/>
            <person name="Thomas B.C."/>
            <person name="Malmstrom R."/>
            <person name="Stieglmeier M."/>
            <person name="Klingl A."/>
            <person name="Woyke T."/>
            <person name="Ryan C.M."/>
            <person name="Banfield J.F."/>
        </authorList>
    </citation>
    <scope>NUCLEOTIDE SEQUENCE [LARGE SCALE GENOMIC DNA]</scope>
    <source>
        <strain evidence="2">CG23_combo_of_CG06-09_8_20_14_all_38_19</strain>
    </source>
</reference>
<dbReference type="Gene3D" id="3.40.470.10">
    <property type="entry name" value="Uracil-DNA glycosylase-like domain"/>
    <property type="match status" value="1"/>
</dbReference>
<dbReference type="InterPro" id="IPR036895">
    <property type="entry name" value="Uracil-DNA_glycosylase-like_sf"/>
</dbReference>
<dbReference type="CDD" id="cd10033">
    <property type="entry name" value="UDG_like"/>
    <property type="match status" value="1"/>
</dbReference>
<dbReference type="SUPFAM" id="SSF52141">
    <property type="entry name" value="Uracil-DNA glycosylase-like"/>
    <property type="match status" value="1"/>
</dbReference>
<sequence length="191" mass="22336">MGSNGFLKFRQKMQKAALREFGKNIYPLWGNQNAKIVSISQAPSLSVIKYQKPFFDKSGQRLRREWYKVSDEVFYNPDNFYFTAIGKAFPGKNKKGGDNKPDYNWANRWLKKELSFLSPKLFLVVGRVAAEFFFPKKDFTELVFADQELNGKPAIVLPHPSPVNIKWFKDHPDFEKKRLPVIRKYIHLSLK</sequence>
<dbReference type="SMART" id="SM00987">
    <property type="entry name" value="UreE_C"/>
    <property type="match status" value="1"/>
</dbReference>
<dbReference type="PANTHER" id="PTHR42160:SF1">
    <property type="entry name" value="URACIL-DNA GLYCOSYLASE SUPERFAMILY PROTEIN"/>
    <property type="match status" value="1"/>
</dbReference>
<dbReference type="InterPro" id="IPR047124">
    <property type="entry name" value="HI_0220.2"/>
</dbReference>
<gene>
    <name evidence="2" type="ORF">COX36_04380</name>
</gene>